<protein>
    <submittedName>
        <fullName evidence="3">Uncharacterized protein</fullName>
    </submittedName>
</protein>
<feature type="compositionally biased region" description="Basic residues" evidence="2">
    <location>
        <begin position="521"/>
        <end position="535"/>
    </location>
</feature>
<dbReference type="Proteomes" id="UP000193240">
    <property type="component" value="Unassembled WGS sequence"/>
</dbReference>
<feature type="compositionally biased region" description="Basic and acidic residues" evidence="2">
    <location>
        <begin position="240"/>
        <end position="253"/>
    </location>
</feature>
<keyword evidence="1" id="KW-0175">Coiled coil</keyword>
<evidence type="ECO:0000256" key="1">
    <source>
        <dbReference type="SAM" id="Coils"/>
    </source>
</evidence>
<feature type="region of interest" description="Disordered" evidence="2">
    <location>
        <begin position="212"/>
        <end position="231"/>
    </location>
</feature>
<evidence type="ECO:0000256" key="2">
    <source>
        <dbReference type="SAM" id="MobiDB-lite"/>
    </source>
</evidence>
<feature type="region of interest" description="Disordered" evidence="2">
    <location>
        <begin position="519"/>
        <end position="559"/>
    </location>
</feature>
<evidence type="ECO:0000313" key="4">
    <source>
        <dbReference type="Proteomes" id="UP000193240"/>
    </source>
</evidence>
<feature type="compositionally biased region" description="Basic and acidic residues" evidence="2">
    <location>
        <begin position="542"/>
        <end position="552"/>
    </location>
</feature>
<proteinExistence type="predicted"/>
<name>A0A1Y2LIK6_EPING</name>
<dbReference type="InParanoid" id="A0A1Y2LIK6"/>
<feature type="coiled-coil region" evidence="1">
    <location>
        <begin position="436"/>
        <end position="463"/>
    </location>
</feature>
<dbReference type="AlphaFoldDB" id="A0A1Y2LIK6"/>
<organism evidence="3 4">
    <name type="scientific">Epicoccum nigrum</name>
    <name type="common">Soil fungus</name>
    <name type="synonym">Epicoccum purpurascens</name>
    <dbReference type="NCBI Taxonomy" id="105696"/>
    <lineage>
        <taxon>Eukaryota</taxon>
        <taxon>Fungi</taxon>
        <taxon>Dikarya</taxon>
        <taxon>Ascomycota</taxon>
        <taxon>Pezizomycotina</taxon>
        <taxon>Dothideomycetes</taxon>
        <taxon>Pleosporomycetidae</taxon>
        <taxon>Pleosporales</taxon>
        <taxon>Pleosporineae</taxon>
        <taxon>Didymellaceae</taxon>
        <taxon>Epicoccum</taxon>
    </lineage>
</organism>
<keyword evidence="4" id="KW-1185">Reference proteome</keyword>
<sequence>MNFNLGFKALAYPAANPSADSPVLPCPCSFVFWCDTSKLATLLVVVTIPTTHHAETQFVLQYDADKLDTSGVSLANSNELCKQPQLEEIRCKSKKRSEIKSLCLAIMDLPPLWCAAGTQSFSPRPGDEPAFQQFVNLAKASNIRIVFDLLHMRQKDRGVFKAFGKAATHLQRYPVEESLEKQGLERASWKVFTPSEAAGAVGVLPAYEGYRTRKRSRQESPSSPIRPPRRFTHQYSADCCSDHEHSSQSHSSDKTVPFTPEEEAENFRRALGFGHQAELVNAAVKTQLSAELGQAVEAAVDAAVTSQFRPVLQAILPKAVEAAVAQQLPVYFTEGLHTAIVDASVNTQLRPVLHAILPKAVEALFVPSPPGSPILSFDSDGNCYPALPPLSPLGEMLLPHLRSHLTAQVYLQQQQTLQRFEKLARKMFAKLEESAFEDRARAHAEFEDEMEELKSEVLLLKKDAVDEVWREGQELVDKGKEACAQFGEDIDHHLGRTLNKIDAMVGRNGLRKLVAREMRRQRTGGKKAVPKRRTVSRSNVSKSKEKKGERGKHGLPGGRWAVVEEWEDV</sequence>
<reference evidence="3 4" key="1">
    <citation type="journal article" date="2017" name="Genome Announc.">
        <title>Genome sequence of the saprophytic ascomycete Epicoccum nigrum ICMP 19927 strain isolated from New Zealand.</title>
        <authorList>
            <person name="Fokin M."/>
            <person name="Fleetwood D."/>
            <person name="Weir B.S."/>
            <person name="Villas-Boas S.G."/>
        </authorList>
    </citation>
    <scope>NUCLEOTIDE SEQUENCE [LARGE SCALE GENOMIC DNA]</scope>
    <source>
        <strain evidence="3 4">ICMP 19927</strain>
    </source>
</reference>
<accession>A0A1Y2LIK6</accession>
<gene>
    <name evidence="3" type="ORF">B5807_11705</name>
</gene>
<feature type="region of interest" description="Disordered" evidence="2">
    <location>
        <begin position="239"/>
        <end position="261"/>
    </location>
</feature>
<evidence type="ECO:0000313" key="3">
    <source>
        <dbReference type="EMBL" id="OSS43863.1"/>
    </source>
</evidence>
<dbReference type="EMBL" id="KZ107861">
    <property type="protein sequence ID" value="OSS43863.1"/>
    <property type="molecule type" value="Genomic_DNA"/>
</dbReference>